<evidence type="ECO:0000313" key="2">
    <source>
        <dbReference type="EMBL" id="MCL9814902.1"/>
    </source>
</evidence>
<feature type="domain" description="DUF8106" evidence="1">
    <location>
        <begin position="16"/>
        <end position="58"/>
    </location>
</feature>
<protein>
    <recommendedName>
        <fullName evidence="1">DUF8106 domain-containing protein</fullName>
    </recommendedName>
</protein>
<name>A0AAE3K658_9EURY</name>
<gene>
    <name evidence="2" type="ORF">AArcSt11_14685</name>
</gene>
<sequence length="76" mass="8568">MSSSIEPSHEPPDNRSKRVLICPICDHESAVDGDWLSEQRHGAELRSCPSCDAVIERRPSFERTERAVNEHHSAES</sequence>
<proteinExistence type="predicted"/>
<dbReference type="AlphaFoldDB" id="A0AAE3K658"/>
<dbReference type="Pfam" id="PF26408">
    <property type="entry name" value="DUF8106"/>
    <property type="match status" value="1"/>
</dbReference>
<keyword evidence="3" id="KW-1185">Reference proteome</keyword>
<dbReference type="RefSeq" id="WP_250598182.1">
    <property type="nucleotide sequence ID" value="NZ_JAKRVY010000010.1"/>
</dbReference>
<dbReference type="Proteomes" id="UP001202674">
    <property type="component" value="Unassembled WGS sequence"/>
</dbReference>
<evidence type="ECO:0000259" key="1">
    <source>
        <dbReference type="Pfam" id="PF26408"/>
    </source>
</evidence>
<dbReference type="EMBL" id="JAKRVY010000010">
    <property type="protein sequence ID" value="MCL9814902.1"/>
    <property type="molecule type" value="Genomic_DNA"/>
</dbReference>
<comment type="caution">
    <text evidence="2">The sequence shown here is derived from an EMBL/GenBank/DDBJ whole genome shotgun (WGS) entry which is preliminary data.</text>
</comment>
<accession>A0AAE3K658</accession>
<dbReference type="InterPro" id="IPR058419">
    <property type="entry name" value="DUF8106"/>
</dbReference>
<reference evidence="2 3" key="1">
    <citation type="journal article" date="2022" name="Syst. Appl. Microbiol.">
        <title>Natronocalculus amylovorans gen. nov., sp. nov., and Natranaeroarchaeum aerophilus sp. nov., dominant culturable amylolytic natronoarchaea from hypersaline soda lakes in southwestern Siberia.</title>
        <authorList>
            <person name="Sorokin D.Y."/>
            <person name="Elcheninov A.G."/>
            <person name="Khizhniak T.V."/>
            <person name="Koenen M."/>
            <person name="Bale N.J."/>
            <person name="Damste J.S.S."/>
            <person name="Kublanov I.V."/>
        </authorList>
    </citation>
    <scope>NUCLEOTIDE SEQUENCE [LARGE SCALE GENOMIC DNA]</scope>
    <source>
        <strain evidence="2 3">AArc-St1-1</strain>
    </source>
</reference>
<evidence type="ECO:0000313" key="3">
    <source>
        <dbReference type="Proteomes" id="UP001202674"/>
    </source>
</evidence>
<organism evidence="2 3">
    <name type="scientific">Natranaeroarchaeum aerophilus</name>
    <dbReference type="NCBI Taxonomy" id="2917711"/>
    <lineage>
        <taxon>Archaea</taxon>
        <taxon>Methanobacteriati</taxon>
        <taxon>Methanobacteriota</taxon>
        <taxon>Stenosarchaea group</taxon>
        <taxon>Halobacteria</taxon>
        <taxon>Halobacteriales</taxon>
        <taxon>Natronoarchaeaceae</taxon>
        <taxon>Natranaeroarchaeum</taxon>
    </lineage>
</organism>